<accession>A0A444DU00</accession>
<evidence type="ECO:0000313" key="1">
    <source>
        <dbReference type="EMBL" id="RZR70740.1"/>
    </source>
</evidence>
<dbReference type="EMBL" id="KV875456">
    <property type="protein sequence ID" value="RZR70740.1"/>
    <property type="molecule type" value="Genomic_DNA"/>
</dbReference>
<organism evidence="1">
    <name type="scientific">Ensete ventricosum</name>
    <name type="common">Abyssinian banana</name>
    <name type="synonym">Musa ensete</name>
    <dbReference type="NCBI Taxonomy" id="4639"/>
    <lineage>
        <taxon>Eukaryota</taxon>
        <taxon>Viridiplantae</taxon>
        <taxon>Streptophyta</taxon>
        <taxon>Embryophyta</taxon>
        <taxon>Tracheophyta</taxon>
        <taxon>Spermatophyta</taxon>
        <taxon>Magnoliopsida</taxon>
        <taxon>Liliopsida</taxon>
        <taxon>Zingiberales</taxon>
        <taxon>Musaceae</taxon>
        <taxon>Ensete</taxon>
    </lineage>
</organism>
<dbReference type="Proteomes" id="UP000290560">
    <property type="component" value="Unassembled WGS sequence"/>
</dbReference>
<name>A0A444DU00_ENSVE</name>
<protein>
    <submittedName>
        <fullName evidence="1">Uncharacterized protein</fullName>
    </submittedName>
</protein>
<proteinExistence type="predicted"/>
<sequence>MKPHRSRRSPLHAVRCQLSHRLAPMRFVFHWLRPPPHHREKVLSRILIRTGRESNTSGVSASSSGLSLALRCLDPMARP</sequence>
<reference evidence="1" key="1">
    <citation type="journal article" date="2018" name="Data Brief">
        <title>Genome sequence data from 17 accessions of Ensete ventricosum, a staple food crop for millions in Ethiopia.</title>
        <authorList>
            <person name="Yemataw Z."/>
            <person name="Muzemil S."/>
            <person name="Ambachew D."/>
            <person name="Tripathi L."/>
            <person name="Tesfaye K."/>
            <person name="Chala A."/>
            <person name="Farbos A."/>
            <person name="O'Neill P."/>
            <person name="Moore K."/>
            <person name="Grant M."/>
            <person name="Studholme D.J."/>
        </authorList>
    </citation>
    <scope>NUCLEOTIDE SEQUENCE [LARGE SCALE GENOMIC DNA]</scope>
    <source>
        <tissue evidence="1">Leaf</tissue>
    </source>
</reference>
<dbReference type="AlphaFoldDB" id="A0A444DU00"/>
<gene>
    <name evidence="1" type="ORF">BHM03_00001217</name>
</gene>